<dbReference type="eggNOG" id="COG1589">
    <property type="taxonomic scope" value="Bacteria"/>
</dbReference>
<evidence type="ECO:0000256" key="1">
    <source>
        <dbReference type="ARBA" id="ARBA00004370"/>
    </source>
</evidence>
<dbReference type="EMBL" id="AFBB01000025">
    <property type="protein sequence ID" value="EGF12468.1"/>
    <property type="molecule type" value="Genomic_DNA"/>
</dbReference>
<dbReference type="PANTHER" id="PTHR37820:SF1">
    <property type="entry name" value="CELL DIVISION PROTEIN FTSQ"/>
    <property type="match status" value="1"/>
</dbReference>
<keyword evidence="6 8" id="KW-0472">Membrane</keyword>
<dbReference type="PROSITE" id="PS51779">
    <property type="entry name" value="POTRA"/>
    <property type="match status" value="1"/>
</dbReference>
<dbReference type="Pfam" id="PF08478">
    <property type="entry name" value="POTRA_1"/>
    <property type="match status" value="1"/>
</dbReference>
<dbReference type="GO" id="GO:0051301">
    <property type="term" value="P:cell division"/>
    <property type="evidence" value="ECO:0007669"/>
    <property type="project" value="UniProtKB-KW"/>
</dbReference>
<name>F2BYE7_9FIRM</name>
<keyword evidence="7" id="KW-0131">Cell cycle</keyword>
<dbReference type="PANTHER" id="PTHR37820">
    <property type="entry name" value="CELL DIVISION PROTEIN DIVIB"/>
    <property type="match status" value="1"/>
</dbReference>
<feature type="transmembrane region" description="Helical" evidence="8">
    <location>
        <begin position="57"/>
        <end position="81"/>
    </location>
</feature>
<dbReference type="HOGENOM" id="CLU_047677_4_0_9"/>
<comment type="subcellular location">
    <subcellularLocation>
        <location evidence="1">Membrane</location>
    </subcellularLocation>
</comment>
<keyword evidence="3" id="KW-0132">Cell division</keyword>
<evidence type="ECO:0000256" key="5">
    <source>
        <dbReference type="ARBA" id="ARBA00022989"/>
    </source>
</evidence>
<dbReference type="GO" id="GO:0005886">
    <property type="term" value="C:plasma membrane"/>
    <property type="evidence" value="ECO:0007669"/>
    <property type="project" value="TreeGrafter"/>
</dbReference>
<dbReference type="AlphaFoldDB" id="F2BYE7"/>
<evidence type="ECO:0000256" key="2">
    <source>
        <dbReference type="ARBA" id="ARBA00022475"/>
    </source>
</evidence>
<proteinExistence type="predicted"/>
<gene>
    <name evidence="10" type="primary">ftsQ</name>
    <name evidence="10" type="ORF">HMPREF9083_1215</name>
</gene>
<dbReference type="InterPro" id="IPR005548">
    <property type="entry name" value="Cell_div_FtsQ/DivIB_C"/>
</dbReference>
<evidence type="ECO:0000256" key="3">
    <source>
        <dbReference type="ARBA" id="ARBA00022618"/>
    </source>
</evidence>
<accession>F2BYE7</accession>
<sequence length="284" mass="32553">MHEYNDFENFQKKIRNEHVNVSENDNKDLNDKNFDDKKIRKVLKKRKKHKKNKKFKVLFYLIIFIIIIVVSLLFLPIPFGILTVTGNDIIKTEDIFFEAEIKKPINIFQIRTSNVEKRLLNDIRIEEVDVSRQFPFTINIKVKERKPLVIVQGEFCYAILDKTGLVIETETSLKKANYPMITGKKWGNLLLGDTVSESDVLLALKFINSLSEDGVKLFSEINIGNKDNIIAYTRSGIAVKLGNGKNIANQAKLAENMVGDISSRQLSVEYIDANTSSPFIKLKK</sequence>
<dbReference type="STRING" id="888062.HMPREF9083_1215"/>
<dbReference type="Pfam" id="PF03799">
    <property type="entry name" value="FtsQ_DivIB_C"/>
    <property type="match status" value="1"/>
</dbReference>
<evidence type="ECO:0000256" key="7">
    <source>
        <dbReference type="ARBA" id="ARBA00023306"/>
    </source>
</evidence>
<dbReference type="Proteomes" id="UP000003503">
    <property type="component" value="Unassembled WGS sequence"/>
</dbReference>
<evidence type="ECO:0000256" key="6">
    <source>
        <dbReference type="ARBA" id="ARBA00023136"/>
    </source>
</evidence>
<organism evidence="10 11">
    <name type="scientific">Dialister micraerophilus DSM 19965</name>
    <dbReference type="NCBI Taxonomy" id="888062"/>
    <lineage>
        <taxon>Bacteria</taxon>
        <taxon>Bacillati</taxon>
        <taxon>Bacillota</taxon>
        <taxon>Negativicutes</taxon>
        <taxon>Veillonellales</taxon>
        <taxon>Veillonellaceae</taxon>
        <taxon>Dialister</taxon>
    </lineage>
</organism>
<dbReference type="InterPro" id="IPR034746">
    <property type="entry name" value="POTRA"/>
</dbReference>
<dbReference type="InterPro" id="IPR013685">
    <property type="entry name" value="POTRA_FtsQ_type"/>
</dbReference>
<keyword evidence="5 8" id="KW-1133">Transmembrane helix</keyword>
<feature type="domain" description="POTRA" evidence="9">
    <location>
        <begin position="77"/>
        <end position="145"/>
    </location>
</feature>
<keyword evidence="2" id="KW-1003">Cell membrane</keyword>
<evidence type="ECO:0000256" key="4">
    <source>
        <dbReference type="ARBA" id="ARBA00022692"/>
    </source>
</evidence>
<dbReference type="InterPro" id="IPR050487">
    <property type="entry name" value="FtsQ_DivIB"/>
</dbReference>
<keyword evidence="11" id="KW-1185">Reference proteome</keyword>
<evidence type="ECO:0000313" key="10">
    <source>
        <dbReference type="EMBL" id="EGF12468.1"/>
    </source>
</evidence>
<dbReference type="RefSeq" id="WP_007556491.1">
    <property type="nucleotide sequence ID" value="NZ_GL878519.1"/>
</dbReference>
<evidence type="ECO:0000256" key="8">
    <source>
        <dbReference type="SAM" id="Phobius"/>
    </source>
</evidence>
<comment type="caution">
    <text evidence="10">The sequence shown here is derived from an EMBL/GenBank/DDBJ whole genome shotgun (WGS) entry which is preliminary data.</text>
</comment>
<dbReference type="Gene3D" id="3.10.20.310">
    <property type="entry name" value="membrane protein fhac"/>
    <property type="match status" value="1"/>
</dbReference>
<reference evidence="10 11" key="1">
    <citation type="submission" date="2011-02" db="EMBL/GenBank/DDBJ databases">
        <authorList>
            <person name="Muzny D."/>
            <person name="Qin X."/>
            <person name="Deng J."/>
            <person name="Jiang H."/>
            <person name="Liu Y."/>
            <person name="Qu J."/>
            <person name="Song X.-Z."/>
            <person name="Zhang L."/>
            <person name="Thornton R."/>
            <person name="Coyle M."/>
            <person name="Francisco L."/>
            <person name="Jackson L."/>
            <person name="Javaid M."/>
            <person name="Korchina V."/>
            <person name="Kovar C."/>
            <person name="Mata R."/>
            <person name="Mathew T."/>
            <person name="Ngo R."/>
            <person name="Nguyen L."/>
            <person name="Nguyen N."/>
            <person name="Okwuonu G."/>
            <person name="Ongeri F."/>
            <person name="Pham C."/>
            <person name="Simmons D."/>
            <person name="Wilczek-Boney K."/>
            <person name="Hale W."/>
            <person name="Jakkamsetti A."/>
            <person name="Pham P."/>
            <person name="Ruth R."/>
            <person name="San Lucas F."/>
            <person name="Warren J."/>
            <person name="Zhang J."/>
            <person name="Zhao Z."/>
            <person name="Zhou C."/>
            <person name="Zhu D."/>
            <person name="Lee S."/>
            <person name="Bess C."/>
            <person name="Blankenburg K."/>
            <person name="Forbes L."/>
            <person name="Fu Q."/>
            <person name="Gubbala S."/>
            <person name="Hirani K."/>
            <person name="Jayaseelan J.C."/>
            <person name="Lara F."/>
            <person name="Munidasa M."/>
            <person name="Palculict T."/>
            <person name="Patil S."/>
            <person name="Pu L.-L."/>
            <person name="Saada N."/>
            <person name="Tang L."/>
            <person name="Weissenberger G."/>
            <person name="Zhu Y."/>
            <person name="Hemphill L."/>
            <person name="Shang Y."/>
            <person name="Youmans B."/>
            <person name="Ayvaz T."/>
            <person name="Ross M."/>
            <person name="Santibanez J."/>
            <person name="Aqrawi P."/>
            <person name="Gross S."/>
            <person name="Joshi V."/>
            <person name="Fowler G."/>
            <person name="Nazareth L."/>
            <person name="Reid J."/>
            <person name="Worley K."/>
            <person name="Petrosino J."/>
            <person name="Highlander S."/>
            <person name="Gibbs R."/>
        </authorList>
    </citation>
    <scope>NUCLEOTIDE SEQUENCE [LARGE SCALE GENOMIC DNA]</scope>
    <source>
        <strain evidence="10 11">DSM 19965</strain>
    </source>
</reference>
<keyword evidence="4 8" id="KW-0812">Transmembrane</keyword>
<evidence type="ECO:0000259" key="9">
    <source>
        <dbReference type="PROSITE" id="PS51779"/>
    </source>
</evidence>
<protein>
    <submittedName>
        <fullName evidence="10">FtsQ-type superfamily POTRA domain protein</fullName>
    </submittedName>
</protein>
<evidence type="ECO:0000313" key="11">
    <source>
        <dbReference type="Proteomes" id="UP000003503"/>
    </source>
</evidence>